<dbReference type="PANTHER" id="PTHR24348:SF22">
    <property type="entry name" value="NON-SPECIFIC SERINE_THREONINE PROTEIN KINASE"/>
    <property type="match status" value="1"/>
</dbReference>
<evidence type="ECO:0000313" key="9">
    <source>
        <dbReference type="EMBL" id="KRX06263.1"/>
    </source>
</evidence>
<keyword evidence="10" id="KW-1185">Reference proteome</keyword>
<dbReference type="Gene3D" id="1.10.238.10">
    <property type="entry name" value="EF-hand"/>
    <property type="match status" value="2"/>
</dbReference>
<protein>
    <submittedName>
        <fullName evidence="9">Protein kinase-like domain</fullName>
    </submittedName>
</protein>
<dbReference type="Proteomes" id="UP000054937">
    <property type="component" value="Unassembled WGS sequence"/>
</dbReference>
<dbReference type="EMBL" id="LDAU01000097">
    <property type="protein sequence ID" value="KRX06263.1"/>
    <property type="molecule type" value="Genomic_DNA"/>
</dbReference>
<evidence type="ECO:0000256" key="5">
    <source>
        <dbReference type="ARBA" id="ARBA00022840"/>
    </source>
</evidence>
<dbReference type="Pfam" id="PF13833">
    <property type="entry name" value="EF-hand_8"/>
    <property type="match status" value="1"/>
</dbReference>
<evidence type="ECO:0000259" key="8">
    <source>
        <dbReference type="PROSITE" id="PS50222"/>
    </source>
</evidence>
<dbReference type="GO" id="GO:0000407">
    <property type="term" value="C:phagophore assembly site"/>
    <property type="evidence" value="ECO:0007669"/>
    <property type="project" value="TreeGrafter"/>
</dbReference>
<evidence type="ECO:0000256" key="1">
    <source>
        <dbReference type="ARBA" id="ARBA00022679"/>
    </source>
</evidence>
<dbReference type="SUPFAM" id="SSF56112">
    <property type="entry name" value="Protein kinase-like (PK-like)"/>
    <property type="match status" value="1"/>
</dbReference>
<dbReference type="InParanoid" id="A0A0V0QVH6"/>
<dbReference type="GO" id="GO:0005509">
    <property type="term" value="F:calcium ion binding"/>
    <property type="evidence" value="ECO:0007669"/>
    <property type="project" value="InterPro"/>
</dbReference>
<keyword evidence="3 9" id="KW-0418">Kinase</keyword>
<evidence type="ECO:0000256" key="4">
    <source>
        <dbReference type="ARBA" id="ARBA00022837"/>
    </source>
</evidence>
<organism evidence="9 10">
    <name type="scientific">Pseudocohnilembus persalinus</name>
    <name type="common">Ciliate</name>
    <dbReference type="NCBI Taxonomy" id="266149"/>
    <lineage>
        <taxon>Eukaryota</taxon>
        <taxon>Sar</taxon>
        <taxon>Alveolata</taxon>
        <taxon>Ciliophora</taxon>
        <taxon>Intramacronucleata</taxon>
        <taxon>Oligohymenophorea</taxon>
        <taxon>Scuticociliatia</taxon>
        <taxon>Philasterida</taxon>
        <taxon>Pseudocohnilembidae</taxon>
        <taxon>Pseudocohnilembus</taxon>
    </lineage>
</organism>
<proteinExistence type="inferred from homology"/>
<dbReference type="InterPro" id="IPR011009">
    <property type="entry name" value="Kinase-like_dom_sf"/>
</dbReference>
<evidence type="ECO:0000256" key="6">
    <source>
        <dbReference type="ARBA" id="ARBA00024334"/>
    </source>
</evidence>
<evidence type="ECO:0000259" key="7">
    <source>
        <dbReference type="PROSITE" id="PS50011"/>
    </source>
</evidence>
<dbReference type="GO" id="GO:0000045">
    <property type="term" value="P:autophagosome assembly"/>
    <property type="evidence" value="ECO:0007669"/>
    <property type="project" value="TreeGrafter"/>
</dbReference>
<dbReference type="GO" id="GO:0005524">
    <property type="term" value="F:ATP binding"/>
    <property type="evidence" value="ECO:0007669"/>
    <property type="project" value="UniProtKB-KW"/>
</dbReference>
<dbReference type="Gene3D" id="1.10.510.10">
    <property type="entry name" value="Transferase(Phosphotransferase) domain 1"/>
    <property type="match status" value="1"/>
</dbReference>
<dbReference type="PANTHER" id="PTHR24348">
    <property type="entry name" value="SERINE/THREONINE-PROTEIN KINASE UNC-51-RELATED"/>
    <property type="match status" value="1"/>
</dbReference>
<dbReference type="OMA" id="WDEAFNH"/>
<dbReference type="FunFam" id="1.10.510.10:FF:000737">
    <property type="entry name" value="Protein kinase, putative"/>
    <property type="match status" value="1"/>
</dbReference>
<evidence type="ECO:0000256" key="2">
    <source>
        <dbReference type="ARBA" id="ARBA00022741"/>
    </source>
</evidence>
<dbReference type="AlphaFoldDB" id="A0A0V0QVH6"/>
<dbReference type="GO" id="GO:0005776">
    <property type="term" value="C:autophagosome"/>
    <property type="evidence" value="ECO:0007669"/>
    <property type="project" value="TreeGrafter"/>
</dbReference>
<reference evidence="9 10" key="1">
    <citation type="journal article" date="2015" name="Sci. Rep.">
        <title>Genome of the facultative scuticociliatosis pathogen Pseudocohnilembus persalinus provides insight into its virulence through horizontal gene transfer.</title>
        <authorList>
            <person name="Xiong J."/>
            <person name="Wang G."/>
            <person name="Cheng J."/>
            <person name="Tian M."/>
            <person name="Pan X."/>
            <person name="Warren A."/>
            <person name="Jiang C."/>
            <person name="Yuan D."/>
            <person name="Miao W."/>
        </authorList>
    </citation>
    <scope>NUCLEOTIDE SEQUENCE [LARGE SCALE GENOMIC DNA]</scope>
    <source>
        <strain evidence="9">36N120E</strain>
    </source>
</reference>
<dbReference type="GO" id="GO:0005829">
    <property type="term" value="C:cytosol"/>
    <property type="evidence" value="ECO:0007669"/>
    <property type="project" value="TreeGrafter"/>
</dbReference>
<dbReference type="InterPro" id="IPR018247">
    <property type="entry name" value="EF_Hand_1_Ca_BS"/>
</dbReference>
<dbReference type="PROSITE" id="PS00018">
    <property type="entry name" value="EF_HAND_1"/>
    <property type="match status" value="1"/>
</dbReference>
<dbReference type="InterPro" id="IPR011992">
    <property type="entry name" value="EF-hand-dom_pair"/>
</dbReference>
<keyword evidence="4" id="KW-0106">Calcium</keyword>
<dbReference type="OrthoDB" id="40902at2759"/>
<dbReference type="InterPro" id="IPR045269">
    <property type="entry name" value="Atg1-like"/>
</dbReference>
<keyword evidence="5" id="KW-0067">ATP-binding</keyword>
<feature type="domain" description="Protein kinase" evidence="7">
    <location>
        <begin position="42"/>
        <end position="297"/>
    </location>
</feature>
<dbReference type="GO" id="GO:0010506">
    <property type="term" value="P:regulation of autophagy"/>
    <property type="evidence" value="ECO:0007669"/>
    <property type="project" value="InterPro"/>
</dbReference>
<sequence length="575" mass="67805">MKNSVSFDNQNLVMPIENSFNQKQKRNVNPSQFDFTVGDFCFNLKDKIGSGKFSIVYKGYNITNGKRVGIKQMKQSQFQTPKMEQLLMNEIEVNRKLKSNHIVQMHDLIYQDIWIYMILELCPEGDLETYLEEAGGMLDEEESLDILTQILEGLKTLIYHGYIHRDMKPANIMKKGQTYKLADFGMATKVDTAGRDFIQEQVGSPLYMAPQILQNQKYTVKSDIWSIGLIFYQMLFGKTPWPARDIQSLISAIKEIPLRFPYDYPIGEQAKHFIKGCLQIEESDRFNWEQVFSHPIFNVNNKGHLEYGYKFDDKFKNIMRDLQQAAYLYQLFSRFDDLITFFESNHIFNQLKTLDFISQKEYVDSDELIRIFQEYDFVDLQDPASHILMDIKEIIKQNKYDIKSIFNVYLGQNAEKLNLTQFTKILHQFLPGLHDKEIEHCFEAFDNDNDGLISFQEFEYHLNFGITNSYKQKDKIKTKGMKIAEEIRTIIVEQNTTLKQLFFQFDHGNTRQLDFEQFKSFINYIKPEMHENDIKDLFQFFDERKTSHVSLGNLEKVINKNSSLQAKRKSIFIMH</sequence>
<dbReference type="GO" id="GO:0004674">
    <property type="term" value="F:protein serine/threonine kinase activity"/>
    <property type="evidence" value="ECO:0007669"/>
    <property type="project" value="InterPro"/>
</dbReference>
<keyword evidence="1" id="KW-0808">Transferase</keyword>
<dbReference type="InterPro" id="IPR002048">
    <property type="entry name" value="EF_hand_dom"/>
</dbReference>
<comment type="similarity">
    <text evidence="6">Belongs to the protein kinase superfamily. Ser/Thr protein kinase family. CDPK subfamily.</text>
</comment>
<name>A0A0V0QVH6_PSEPJ</name>
<evidence type="ECO:0000256" key="3">
    <source>
        <dbReference type="ARBA" id="ARBA00022777"/>
    </source>
</evidence>
<comment type="caution">
    <text evidence="9">The sequence shown here is derived from an EMBL/GenBank/DDBJ whole genome shotgun (WGS) entry which is preliminary data.</text>
</comment>
<evidence type="ECO:0000313" key="10">
    <source>
        <dbReference type="Proteomes" id="UP000054937"/>
    </source>
</evidence>
<dbReference type="GO" id="GO:0016020">
    <property type="term" value="C:membrane"/>
    <property type="evidence" value="ECO:0007669"/>
    <property type="project" value="TreeGrafter"/>
</dbReference>
<dbReference type="PROSITE" id="PS50011">
    <property type="entry name" value="PROTEIN_KINASE_DOM"/>
    <property type="match status" value="1"/>
</dbReference>
<dbReference type="PROSITE" id="PS50222">
    <property type="entry name" value="EF_HAND_2"/>
    <property type="match status" value="2"/>
</dbReference>
<dbReference type="InterPro" id="IPR000719">
    <property type="entry name" value="Prot_kinase_dom"/>
</dbReference>
<dbReference type="SUPFAM" id="SSF47473">
    <property type="entry name" value="EF-hand"/>
    <property type="match status" value="1"/>
</dbReference>
<dbReference type="Pfam" id="PF00069">
    <property type="entry name" value="Pkinase"/>
    <property type="match status" value="1"/>
</dbReference>
<feature type="domain" description="EF-hand" evidence="8">
    <location>
        <begin position="433"/>
        <end position="468"/>
    </location>
</feature>
<feature type="domain" description="EF-hand" evidence="8">
    <location>
        <begin position="493"/>
        <end position="528"/>
    </location>
</feature>
<gene>
    <name evidence="9" type="ORF">PPERSA_06234</name>
</gene>
<keyword evidence="2" id="KW-0547">Nucleotide-binding</keyword>
<dbReference type="SMART" id="SM00220">
    <property type="entry name" value="S_TKc"/>
    <property type="match status" value="1"/>
</dbReference>
<accession>A0A0V0QVH6</accession>